<dbReference type="PROSITE" id="PS51450">
    <property type="entry name" value="LRR"/>
    <property type="match status" value="1"/>
</dbReference>
<comment type="subcellular location">
    <subcellularLocation>
        <location evidence="1">Cell membrane</location>
        <topology evidence="1">Single-pass type I membrane protein</topology>
    </subcellularLocation>
</comment>
<evidence type="ECO:0000256" key="8">
    <source>
        <dbReference type="ARBA" id="ARBA00022989"/>
    </source>
</evidence>
<evidence type="ECO:0000256" key="1">
    <source>
        <dbReference type="ARBA" id="ARBA00004251"/>
    </source>
</evidence>
<dbReference type="PANTHER" id="PTHR48052:SF8">
    <property type="entry name" value="LRR RECEPTOR-LIKE SERINE_THREONINE-PROTEIN KINASE FLS2"/>
    <property type="match status" value="1"/>
</dbReference>
<dbReference type="Proteomes" id="UP001341840">
    <property type="component" value="Unassembled WGS sequence"/>
</dbReference>
<evidence type="ECO:0000256" key="4">
    <source>
        <dbReference type="ARBA" id="ARBA00022614"/>
    </source>
</evidence>
<evidence type="ECO:0000256" key="2">
    <source>
        <dbReference type="ARBA" id="ARBA00009592"/>
    </source>
</evidence>
<name>A0ABU6VLV1_9FABA</name>
<dbReference type="Pfam" id="PF13855">
    <property type="entry name" value="LRR_8"/>
    <property type="match status" value="2"/>
</dbReference>
<evidence type="ECO:0000256" key="9">
    <source>
        <dbReference type="ARBA" id="ARBA00023136"/>
    </source>
</evidence>
<proteinExistence type="inferred from homology"/>
<protein>
    <submittedName>
        <fullName evidence="12">Uncharacterized protein</fullName>
    </submittedName>
</protein>
<keyword evidence="7" id="KW-0677">Repeat</keyword>
<sequence>MDFITHFQKCERSCSKIVRPDFNMLEEYEFMSDDEDECDLLYDQYLEDSNINWISQLRLLEHLDMRRAYYALQVNINLDALQNMTSLVHLDLHGNNLSSSIPSWFGNLKKLEYLDLSECRLHGPIPNAFRNATSIELLDLSYNNLDSLPSWSFNEFEKLKHLFLSSNNLQGPISNALRNMTSIKTLDFFLETLSLQFHPSLLS</sequence>
<keyword evidence="10" id="KW-0675">Receptor</keyword>
<keyword evidence="6" id="KW-0732">Signal</keyword>
<evidence type="ECO:0000256" key="10">
    <source>
        <dbReference type="ARBA" id="ARBA00023170"/>
    </source>
</evidence>
<keyword evidence="11" id="KW-0325">Glycoprotein</keyword>
<accession>A0ABU6VLV1</accession>
<reference evidence="12 13" key="1">
    <citation type="journal article" date="2023" name="Plants (Basel)">
        <title>Bridging the Gap: Combining Genomics and Transcriptomics Approaches to Understand Stylosanthes scabra, an Orphan Legume from the Brazilian Caatinga.</title>
        <authorList>
            <person name="Ferreira-Neto J.R.C."/>
            <person name="da Silva M.D."/>
            <person name="Binneck E."/>
            <person name="de Melo N.F."/>
            <person name="da Silva R.H."/>
            <person name="de Melo A.L.T.M."/>
            <person name="Pandolfi V."/>
            <person name="Bustamante F.O."/>
            <person name="Brasileiro-Vidal A.C."/>
            <person name="Benko-Iseppon A.M."/>
        </authorList>
    </citation>
    <scope>NUCLEOTIDE SEQUENCE [LARGE SCALE GENOMIC DNA]</scope>
    <source>
        <tissue evidence="12">Leaves</tissue>
    </source>
</reference>
<comment type="caution">
    <text evidence="12">The sequence shown here is derived from an EMBL/GenBank/DDBJ whole genome shotgun (WGS) entry which is preliminary data.</text>
</comment>
<dbReference type="PANTHER" id="PTHR48052">
    <property type="entry name" value="UNNAMED PRODUCT"/>
    <property type="match status" value="1"/>
</dbReference>
<evidence type="ECO:0000256" key="7">
    <source>
        <dbReference type="ARBA" id="ARBA00022737"/>
    </source>
</evidence>
<keyword evidence="9" id="KW-0472">Membrane</keyword>
<organism evidence="12 13">
    <name type="scientific">Stylosanthes scabra</name>
    <dbReference type="NCBI Taxonomy" id="79078"/>
    <lineage>
        <taxon>Eukaryota</taxon>
        <taxon>Viridiplantae</taxon>
        <taxon>Streptophyta</taxon>
        <taxon>Embryophyta</taxon>
        <taxon>Tracheophyta</taxon>
        <taxon>Spermatophyta</taxon>
        <taxon>Magnoliopsida</taxon>
        <taxon>eudicotyledons</taxon>
        <taxon>Gunneridae</taxon>
        <taxon>Pentapetalae</taxon>
        <taxon>rosids</taxon>
        <taxon>fabids</taxon>
        <taxon>Fabales</taxon>
        <taxon>Fabaceae</taxon>
        <taxon>Papilionoideae</taxon>
        <taxon>50 kb inversion clade</taxon>
        <taxon>dalbergioids sensu lato</taxon>
        <taxon>Dalbergieae</taxon>
        <taxon>Pterocarpus clade</taxon>
        <taxon>Stylosanthes</taxon>
    </lineage>
</organism>
<dbReference type="Gene3D" id="3.80.10.10">
    <property type="entry name" value="Ribonuclease Inhibitor"/>
    <property type="match status" value="1"/>
</dbReference>
<dbReference type="InterPro" id="IPR003591">
    <property type="entry name" value="Leu-rich_rpt_typical-subtyp"/>
</dbReference>
<keyword evidence="5" id="KW-0812">Transmembrane</keyword>
<gene>
    <name evidence="12" type="ORF">PIB30_068325</name>
</gene>
<evidence type="ECO:0000256" key="3">
    <source>
        <dbReference type="ARBA" id="ARBA00022475"/>
    </source>
</evidence>
<evidence type="ECO:0000256" key="5">
    <source>
        <dbReference type="ARBA" id="ARBA00022692"/>
    </source>
</evidence>
<evidence type="ECO:0000256" key="6">
    <source>
        <dbReference type="ARBA" id="ARBA00022729"/>
    </source>
</evidence>
<keyword evidence="3" id="KW-1003">Cell membrane</keyword>
<dbReference type="EMBL" id="JASCZI010151765">
    <property type="protein sequence ID" value="MED6174362.1"/>
    <property type="molecule type" value="Genomic_DNA"/>
</dbReference>
<keyword evidence="8" id="KW-1133">Transmembrane helix</keyword>
<dbReference type="SUPFAM" id="SSF52058">
    <property type="entry name" value="L domain-like"/>
    <property type="match status" value="1"/>
</dbReference>
<dbReference type="InterPro" id="IPR001611">
    <property type="entry name" value="Leu-rich_rpt"/>
</dbReference>
<dbReference type="SMART" id="SM00369">
    <property type="entry name" value="LRR_TYP"/>
    <property type="match status" value="4"/>
</dbReference>
<dbReference type="InterPro" id="IPR032675">
    <property type="entry name" value="LRR_dom_sf"/>
</dbReference>
<evidence type="ECO:0000313" key="13">
    <source>
        <dbReference type="Proteomes" id="UP001341840"/>
    </source>
</evidence>
<keyword evidence="4" id="KW-0433">Leucine-rich repeat</keyword>
<comment type="similarity">
    <text evidence="2">Belongs to the RLP family.</text>
</comment>
<evidence type="ECO:0000256" key="11">
    <source>
        <dbReference type="ARBA" id="ARBA00023180"/>
    </source>
</evidence>
<keyword evidence="13" id="KW-1185">Reference proteome</keyword>
<evidence type="ECO:0000313" key="12">
    <source>
        <dbReference type="EMBL" id="MED6174362.1"/>
    </source>
</evidence>